<dbReference type="Gene3D" id="2.60.120.260">
    <property type="entry name" value="Galactose-binding domain-like"/>
    <property type="match status" value="1"/>
</dbReference>
<proteinExistence type="predicted"/>
<dbReference type="SUPFAM" id="SSF55486">
    <property type="entry name" value="Metalloproteases ('zincins'), catalytic domain"/>
    <property type="match status" value="2"/>
</dbReference>
<dbReference type="InterPro" id="IPR008752">
    <property type="entry name" value="Peptidase_M11"/>
</dbReference>
<feature type="compositionally biased region" description="Low complexity" evidence="1">
    <location>
        <begin position="684"/>
        <end position="694"/>
    </location>
</feature>
<evidence type="ECO:0000256" key="1">
    <source>
        <dbReference type="SAM" id="MobiDB-lite"/>
    </source>
</evidence>
<feature type="domain" description="F5/8 type C" evidence="2">
    <location>
        <begin position="405"/>
        <end position="548"/>
    </location>
</feature>
<dbReference type="Pfam" id="PF05548">
    <property type="entry name" value="Peptidase_M11"/>
    <property type="match status" value="1"/>
</dbReference>
<feature type="compositionally biased region" description="Pro residues" evidence="1">
    <location>
        <begin position="714"/>
        <end position="764"/>
    </location>
</feature>
<dbReference type="PANTHER" id="PTHR24543">
    <property type="entry name" value="MULTICOPPER OXIDASE-RELATED"/>
    <property type="match status" value="1"/>
</dbReference>
<sequence>MQDPTVLSPVDQFNSFQDSHADDQDFITYGVTGLMAPPSPPTGKYGPILVVYLTYNGQNPLKSFAQVQGLFWDVPGLNHSMYHNSWHQTWLESSDVDFFEMESTEDPATWNYDLRYLIPGVLNQAGFQAKATAREYKHTMVVAPGSSFAAASSHPAPGYYWDRWSHYFGEAITWQTFFHELGHNFGLSHAGGYRSDGVFNEYLDDAIMGYQRASRYSDCNAVTRYRLGWITQADVADFVRGSDHLTVQLSALNEGPEGPDFLMVKIPCDECVGSTAAVAGASALYLSFRVADTPNIYGVEEAETSWIGLHDYHTRSLLTLIDRVHVHYQADASQDSELWTTLAEGETLEVSKTMWIHVCSIKAVYARISVSDTSDVLAEAGCWTAPATAPTPAPTSSASLTPTEGTSDLAGCETVNVPESDRSYSSVFAGDAPGTGHGQSMLDSVQAWSAHPPLIDPWLVMDLGGVSTVSGVVTQGRNSVPQWVTSYTVDISIDGVSWEGVDGTFRGNSDSDTRVESVFSSGKKARYVRIKPQGWSGWLSMRADVLICAPASTPSPTLASTLTPAPSLSPMAAPTSAPTQEPEPLPQVSPAPTAAPTQAPTPGPTPEPSPAPTSAPTPAPTPAPSGAPTPLPTPLPTPAPTPSPTPEPTASPTQVPTTAPTPAPSAAPSAAPTPAPTPAPTTPAPTAAPTSAPTQEPEPLPQVSPAPTAAPTQAPTPGPTPEPSPAPTSAPTPAPTPAPSGAPTPLPTPLPTPAPTPSPTPEPTASPTQVPTTAPTPAPSAAPSAAPTPAPTPAPTTPHRRQHHRDHRRQLRRRHQRHYQRQHRPQHRRQNQNRYRKCRQRQRQHQRQHRHQGRHQSRLPRRRQHRRQRRHQHRL</sequence>
<feature type="compositionally biased region" description="Pro residues" evidence="1">
    <location>
        <begin position="774"/>
        <end position="796"/>
    </location>
</feature>
<dbReference type="InterPro" id="IPR008979">
    <property type="entry name" value="Galactose-bd-like_sf"/>
</dbReference>
<reference evidence="3" key="1">
    <citation type="submission" date="2023-10" db="EMBL/GenBank/DDBJ databases">
        <authorList>
            <person name="Chen Y."/>
            <person name="Shah S."/>
            <person name="Dougan E. K."/>
            <person name="Thang M."/>
            <person name="Chan C."/>
        </authorList>
    </citation>
    <scope>NUCLEOTIDE SEQUENCE [LARGE SCALE GENOMIC DNA]</scope>
</reference>
<evidence type="ECO:0000313" key="3">
    <source>
        <dbReference type="EMBL" id="CAK0868619.1"/>
    </source>
</evidence>
<dbReference type="SMART" id="SM00231">
    <property type="entry name" value="FA58C"/>
    <property type="match status" value="1"/>
</dbReference>
<feature type="compositionally biased region" description="Basic residues" evidence="1">
    <location>
        <begin position="798"/>
        <end position="875"/>
    </location>
</feature>
<dbReference type="SUPFAM" id="SSF49785">
    <property type="entry name" value="Galactose-binding domain-like"/>
    <property type="match status" value="1"/>
</dbReference>
<comment type="caution">
    <text evidence="3">The sequence shown here is derived from an EMBL/GenBank/DDBJ whole genome shotgun (WGS) entry which is preliminary data.</text>
</comment>
<dbReference type="EMBL" id="CAUYUJ010016764">
    <property type="protein sequence ID" value="CAK0868619.1"/>
    <property type="molecule type" value="Genomic_DNA"/>
</dbReference>
<dbReference type="InterPro" id="IPR000421">
    <property type="entry name" value="FA58C"/>
</dbReference>
<evidence type="ECO:0000313" key="4">
    <source>
        <dbReference type="Proteomes" id="UP001189429"/>
    </source>
</evidence>
<accession>A0ABN9V6U6</accession>
<organism evidence="3 4">
    <name type="scientific">Prorocentrum cordatum</name>
    <dbReference type="NCBI Taxonomy" id="2364126"/>
    <lineage>
        <taxon>Eukaryota</taxon>
        <taxon>Sar</taxon>
        <taxon>Alveolata</taxon>
        <taxon>Dinophyceae</taxon>
        <taxon>Prorocentrales</taxon>
        <taxon>Prorocentraceae</taxon>
        <taxon>Prorocentrum</taxon>
    </lineage>
</organism>
<evidence type="ECO:0000259" key="2">
    <source>
        <dbReference type="PROSITE" id="PS50022"/>
    </source>
</evidence>
<gene>
    <name evidence="3" type="ORF">PCOR1329_LOCUS55210</name>
</gene>
<feature type="compositionally biased region" description="Low complexity" evidence="1">
    <location>
        <begin position="388"/>
        <end position="403"/>
    </location>
</feature>
<dbReference type="CDD" id="cd00057">
    <property type="entry name" value="FA58C"/>
    <property type="match status" value="1"/>
</dbReference>
<feature type="region of interest" description="Disordered" evidence="1">
    <location>
        <begin position="388"/>
        <end position="410"/>
    </location>
</feature>
<name>A0ABN9V6U6_9DINO</name>
<feature type="compositionally biased region" description="Pro residues" evidence="1">
    <location>
        <begin position="599"/>
        <end position="649"/>
    </location>
</feature>
<dbReference type="PROSITE" id="PS50022">
    <property type="entry name" value="FA58C_3"/>
    <property type="match status" value="1"/>
</dbReference>
<feature type="compositionally biased region" description="Pro residues" evidence="1">
    <location>
        <begin position="659"/>
        <end position="683"/>
    </location>
</feature>
<feature type="compositionally biased region" description="Low complexity" evidence="1">
    <location>
        <begin position="553"/>
        <end position="570"/>
    </location>
</feature>
<protein>
    <recommendedName>
        <fullName evidence="2">F5/8 type C domain-containing protein</fullName>
    </recommendedName>
</protein>
<dbReference type="Pfam" id="PF00754">
    <property type="entry name" value="F5_F8_type_C"/>
    <property type="match status" value="1"/>
</dbReference>
<dbReference type="Proteomes" id="UP001189429">
    <property type="component" value="Unassembled WGS sequence"/>
</dbReference>
<keyword evidence="4" id="KW-1185">Reference proteome</keyword>
<feature type="region of interest" description="Disordered" evidence="1">
    <location>
        <begin position="553"/>
        <end position="875"/>
    </location>
</feature>